<evidence type="ECO:0000256" key="1">
    <source>
        <dbReference type="SAM" id="Phobius"/>
    </source>
</evidence>
<protein>
    <recommendedName>
        <fullName evidence="4">WD40 repeat domain-containing protein</fullName>
    </recommendedName>
</protein>
<keyword evidence="1" id="KW-0812">Transmembrane</keyword>
<reference evidence="2 3" key="1">
    <citation type="submission" date="2019-09" db="EMBL/GenBank/DDBJ databases">
        <title>Nocardioides panacisoli sp. nov., isolated from the soil of a ginseng field.</title>
        <authorList>
            <person name="Cho C."/>
        </authorList>
    </citation>
    <scope>NUCLEOTIDE SEQUENCE [LARGE SCALE GENOMIC DNA]</scope>
    <source>
        <strain evidence="2 3">BN130099</strain>
    </source>
</reference>
<keyword evidence="1" id="KW-0472">Membrane</keyword>
<organism evidence="2 3">
    <name type="scientific">Nocardioides humilatus</name>
    <dbReference type="NCBI Taxonomy" id="2607660"/>
    <lineage>
        <taxon>Bacteria</taxon>
        <taxon>Bacillati</taxon>
        <taxon>Actinomycetota</taxon>
        <taxon>Actinomycetes</taxon>
        <taxon>Propionibacteriales</taxon>
        <taxon>Nocardioidaceae</taxon>
        <taxon>Nocardioides</taxon>
    </lineage>
</organism>
<evidence type="ECO:0008006" key="4">
    <source>
        <dbReference type="Google" id="ProtNLM"/>
    </source>
</evidence>
<dbReference type="InterPro" id="IPR015943">
    <property type="entry name" value="WD40/YVTN_repeat-like_dom_sf"/>
</dbReference>
<dbReference type="SUPFAM" id="SSF51004">
    <property type="entry name" value="C-terminal (heme d1) domain of cytochrome cd1-nitrite reductase"/>
    <property type="match status" value="1"/>
</dbReference>
<comment type="caution">
    <text evidence="2">The sequence shown here is derived from an EMBL/GenBank/DDBJ whole genome shotgun (WGS) entry which is preliminary data.</text>
</comment>
<proteinExistence type="predicted"/>
<accession>A0A5B1LDC5</accession>
<keyword evidence="1" id="KW-1133">Transmembrane helix</keyword>
<dbReference type="AlphaFoldDB" id="A0A5B1LDC5"/>
<sequence length="405" mass="42153">MTERLSQLLAGEADGLDVPPPAPAAVLRQGRGLRRRNRMVIGACSVAAVLVIGGGVAALSGSDGSTAAPDPASTPPSTNAVFAYGNQVFYDGPGHSASVEDKAVKSLFFTSAGVVVRAGDNAWSDGGGEQRFSLITPGGAVNRLGLVTEETVHASDPGQPYVAYGEAVDGQLQVVVYDAVADQEAARITVGPTKDNWFPLSIDGDTVYIQNGYDGGAFAVDWRDGSVEPWDQSSVWEIAGGHAAVTVDGAPTVIDTASGEELLSVDGAGYFDLSPDGRYAQLVDEESGKSKVYDVASGSSTALEGQPYDWGWTADGQVFKVGKSDVTTCNPATGACTTAPYAKPTLPDPGPVTETFSEPACADLNCGPDYYDNCYDHPDQCEWVSSTSVTDNSPELRLAGRAYES</sequence>
<dbReference type="InterPro" id="IPR011048">
    <property type="entry name" value="Haem_d1_sf"/>
</dbReference>
<feature type="transmembrane region" description="Helical" evidence="1">
    <location>
        <begin position="39"/>
        <end position="59"/>
    </location>
</feature>
<dbReference type="Gene3D" id="2.130.10.10">
    <property type="entry name" value="YVTN repeat-like/Quinoprotein amine dehydrogenase"/>
    <property type="match status" value="1"/>
</dbReference>
<dbReference type="Proteomes" id="UP000325003">
    <property type="component" value="Unassembled WGS sequence"/>
</dbReference>
<dbReference type="RefSeq" id="WP_149727995.1">
    <property type="nucleotide sequence ID" value="NZ_VUJV01000003.1"/>
</dbReference>
<dbReference type="EMBL" id="VUJV01000003">
    <property type="protein sequence ID" value="KAA1418655.1"/>
    <property type="molecule type" value="Genomic_DNA"/>
</dbReference>
<keyword evidence="3" id="KW-1185">Reference proteome</keyword>
<gene>
    <name evidence="2" type="ORF">F0U44_09150</name>
</gene>
<reference evidence="2 3" key="2">
    <citation type="submission" date="2019-09" db="EMBL/GenBank/DDBJ databases">
        <authorList>
            <person name="Jin C."/>
        </authorList>
    </citation>
    <scope>NUCLEOTIDE SEQUENCE [LARGE SCALE GENOMIC DNA]</scope>
    <source>
        <strain evidence="2 3">BN130099</strain>
    </source>
</reference>
<evidence type="ECO:0000313" key="2">
    <source>
        <dbReference type="EMBL" id="KAA1418655.1"/>
    </source>
</evidence>
<evidence type="ECO:0000313" key="3">
    <source>
        <dbReference type="Proteomes" id="UP000325003"/>
    </source>
</evidence>
<name>A0A5B1LDC5_9ACTN</name>